<dbReference type="EMBL" id="CADCUU010000122">
    <property type="protein sequence ID" value="CAA9398694.1"/>
    <property type="molecule type" value="Genomic_DNA"/>
</dbReference>
<proteinExistence type="predicted"/>
<keyword evidence="1" id="KW-0732">Signal</keyword>
<organism evidence="2">
    <name type="scientific">uncultured Rubellimicrobium sp</name>
    <dbReference type="NCBI Taxonomy" id="543078"/>
    <lineage>
        <taxon>Bacteria</taxon>
        <taxon>Pseudomonadati</taxon>
        <taxon>Pseudomonadota</taxon>
        <taxon>Alphaproteobacteria</taxon>
        <taxon>Rhodobacterales</taxon>
        <taxon>Roseobacteraceae</taxon>
        <taxon>Rubellimicrobium</taxon>
        <taxon>environmental samples</taxon>
    </lineage>
</organism>
<evidence type="ECO:0000313" key="2">
    <source>
        <dbReference type="EMBL" id="CAA9398694.1"/>
    </source>
</evidence>
<feature type="chain" id="PRO_5026873365" evidence="1">
    <location>
        <begin position="18"/>
        <end position="242"/>
    </location>
</feature>
<feature type="signal peptide" evidence="1">
    <location>
        <begin position="1"/>
        <end position="17"/>
    </location>
</feature>
<name>A0A6J4NXZ6_9RHOB</name>
<protein>
    <submittedName>
        <fullName evidence="2">Uncharacterized protein</fullName>
    </submittedName>
</protein>
<accession>A0A6J4NXZ6</accession>
<reference evidence="2" key="1">
    <citation type="submission" date="2020-02" db="EMBL/GenBank/DDBJ databases">
        <authorList>
            <person name="Meier V. D."/>
        </authorList>
    </citation>
    <scope>NUCLEOTIDE SEQUENCE</scope>
    <source>
        <strain evidence="2">AVDCRST_MAG15</strain>
    </source>
</reference>
<dbReference type="AlphaFoldDB" id="A0A6J4NXZ6"/>
<gene>
    <name evidence="2" type="ORF">AVDCRST_MAG15-883</name>
</gene>
<evidence type="ECO:0000256" key="1">
    <source>
        <dbReference type="SAM" id="SignalP"/>
    </source>
</evidence>
<sequence>MRLVLALALLAASPALAQEGETPARPDRRTFQPPEGCTAFLTIQMAACTVSHHFTCSADPEGWQRRVDMDEEGIAYSGAIDAETQWMESYHFLPGTREFLLPDPADPASFTDLTTKGQDSFDFTTNSPELGPTRFVGQDRLIGETVTIDGVTLDRTEFRITAYAPDGSEAWSSTGNEYISRDWRFFLSGTSSIVAGGTVESTEDAPVEFIFPEEPGFLSVSPKHGCGLTMSALDALSQGARG</sequence>